<feature type="transmembrane region" description="Helical" evidence="1">
    <location>
        <begin position="15"/>
        <end position="33"/>
    </location>
</feature>
<accession>A0A7E4WBN4</accession>
<feature type="transmembrane region" description="Helical" evidence="1">
    <location>
        <begin position="117"/>
        <end position="138"/>
    </location>
</feature>
<keyword evidence="1" id="KW-0472">Membrane</keyword>
<name>A0A7E4WBN4_PANRE</name>
<evidence type="ECO:0000313" key="2">
    <source>
        <dbReference type="Proteomes" id="UP000492821"/>
    </source>
</evidence>
<keyword evidence="2" id="KW-1185">Reference proteome</keyword>
<protein>
    <submittedName>
        <fullName evidence="3">Uncharacterized protein</fullName>
    </submittedName>
</protein>
<feature type="transmembrane region" description="Helical" evidence="1">
    <location>
        <begin position="80"/>
        <end position="105"/>
    </location>
</feature>
<proteinExistence type="predicted"/>
<keyword evidence="1" id="KW-1133">Transmembrane helix</keyword>
<reference evidence="2" key="1">
    <citation type="journal article" date="2013" name="Genetics">
        <title>The draft genome and transcriptome of Panagrellus redivivus are shaped by the harsh demands of a free-living lifestyle.</title>
        <authorList>
            <person name="Srinivasan J."/>
            <person name="Dillman A.R."/>
            <person name="Macchietto M.G."/>
            <person name="Heikkinen L."/>
            <person name="Lakso M."/>
            <person name="Fracchia K.M."/>
            <person name="Antoshechkin I."/>
            <person name="Mortazavi A."/>
            <person name="Wong G."/>
            <person name="Sternberg P.W."/>
        </authorList>
    </citation>
    <scope>NUCLEOTIDE SEQUENCE [LARGE SCALE GENOMIC DNA]</scope>
    <source>
        <strain evidence="2">MT8872</strain>
    </source>
</reference>
<dbReference type="WBParaSite" id="Pan_g9272.t1">
    <property type="protein sequence ID" value="Pan_g9272.t1"/>
    <property type="gene ID" value="Pan_g9272"/>
</dbReference>
<feature type="transmembrane region" description="Helical" evidence="1">
    <location>
        <begin position="158"/>
        <end position="179"/>
    </location>
</feature>
<reference evidence="3" key="2">
    <citation type="submission" date="2020-10" db="UniProtKB">
        <authorList>
            <consortium name="WormBaseParasite"/>
        </authorList>
    </citation>
    <scope>IDENTIFICATION</scope>
</reference>
<evidence type="ECO:0000256" key="1">
    <source>
        <dbReference type="SAM" id="Phobius"/>
    </source>
</evidence>
<sequence>MVIDLQHGSSKRHRIVYCIFITLAFIFTSFALFSKHWAEIDDDYPHEVFPRNFGVLPGFCESSIEAPETCKIWEKESHHFLTTVAVLVGLSAVLELIAYIYNLILIPKWGDSHLRHVPLIVLTVIACVSFICACLIFKKKKGETIRFYDEVQFKLDPIVLGFFAHIANTLSIITAFFEIRTVKEEARLRKMQISQRQPLEMRRF</sequence>
<evidence type="ECO:0000313" key="3">
    <source>
        <dbReference type="WBParaSite" id="Pan_g9272.t1"/>
    </source>
</evidence>
<keyword evidence="1" id="KW-0812">Transmembrane</keyword>
<dbReference type="AlphaFoldDB" id="A0A7E4WBN4"/>
<dbReference type="Proteomes" id="UP000492821">
    <property type="component" value="Unassembled WGS sequence"/>
</dbReference>
<organism evidence="2 3">
    <name type="scientific">Panagrellus redivivus</name>
    <name type="common">Microworm</name>
    <dbReference type="NCBI Taxonomy" id="6233"/>
    <lineage>
        <taxon>Eukaryota</taxon>
        <taxon>Metazoa</taxon>
        <taxon>Ecdysozoa</taxon>
        <taxon>Nematoda</taxon>
        <taxon>Chromadorea</taxon>
        <taxon>Rhabditida</taxon>
        <taxon>Tylenchina</taxon>
        <taxon>Panagrolaimomorpha</taxon>
        <taxon>Panagrolaimoidea</taxon>
        <taxon>Panagrolaimidae</taxon>
        <taxon>Panagrellus</taxon>
    </lineage>
</organism>